<dbReference type="InterPro" id="IPR002734">
    <property type="entry name" value="RibDG_C"/>
</dbReference>
<dbReference type="RefSeq" id="WP_115326244.1">
    <property type="nucleotide sequence ID" value="NZ_JACKST010000057.1"/>
</dbReference>
<dbReference type="InterPro" id="IPR024072">
    <property type="entry name" value="DHFR-like_dom_sf"/>
</dbReference>
<organism evidence="2 3">
    <name type="scientific">Mycolicibacterium gilvum</name>
    <dbReference type="NCBI Taxonomy" id="1804"/>
    <lineage>
        <taxon>Bacteria</taxon>
        <taxon>Bacillati</taxon>
        <taxon>Actinomycetota</taxon>
        <taxon>Actinomycetes</taxon>
        <taxon>Mycobacteriales</taxon>
        <taxon>Mycobacteriaceae</taxon>
        <taxon>Mycolicibacterium</taxon>
    </lineage>
</organism>
<evidence type="ECO:0000313" key="2">
    <source>
        <dbReference type="EMBL" id="STZ40995.1"/>
    </source>
</evidence>
<evidence type="ECO:0000313" key="3">
    <source>
        <dbReference type="Proteomes" id="UP000254291"/>
    </source>
</evidence>
<dbReference type="GO" id="GO:0009231">
    <property type="term" value="P:riboflavin biosynthetic process"/>
    <property type="evidence" value="ECO:0007669"/>
    <property type="project" value="InterPro"/>
</dbReference>
<dbReference type="EMBL" id="UGQM01000001">
    <property type="protein sequence ID" value="STZ40995.1"/>
    <property type="molecule type" value="Genomic_DNA"/>
</dbReference>
<dbReference type="Proteomes" id="UP000254291">
    <property type="component" value="Unassembled WGS sequence"/>
</dbReference>
<dbReference type="InterPro" id="IPR050765">
    <property type="entry name" value="Riboflavin_Biosynth_HTPR"/>
</dbReference>
<reference evidence="2 3" key="1">
    <citation type="submission" date="2018-06" db="EMBL/GenBank/DDBJ databases">
        <authorList>
            <consortium name="Pathogen Informatics"/>
            <person name="Doyle S."/>
        </authorList>
    </citation>
    <scope>NUCLEOTIDE SEQUENCE [LARGE SCALE GENOMIC DNA]</scope>
    <source>
        <strain evidence="2 3">NCTC10742</strain>
    </source>
</reference>
<gene>
    <name evidence="2" type="primary">yyaP_1</name>
    <name evidence="2" type="ORF">NCTC10742_00195</name>
</gene>
<dbReference type="Gene3D" id="3.40.430.10">
    <property type="entry name" value="Dihydrofolate Reductase, subunit A"/>
    <property type="match status" value="1"/>
</dbReference>
<dbReference type="GO" id="GO:0008703">
    <property type="term" value="F:5-amino-6-(5-phosphoribosylamino)uracil reductase activity"/>
    <property type="evidence" value="ECO:0007669"/>
    <property type="project" value="InterPro"/>
</dbReference>
<dbReference type="Pfam" id="PF01872">
    <property type="entry name" value="RibD_C"/>
    <property type="match status" value="1"/>
</dbReference>
<dbReference type="SUPFAM" id="SSF53597">
    <property type="entry name" value="Dihydrofolate reductase-like"/>
    <property type="match status" value="1"/>
</dbReference>
<feature type="domain" description="Bacterial bifunctional deaminase-reductase C-terminal" evidence="1">
    <location>
        <begin position="4"/>
        <end position="161"/>
    </location>
</feature>
<proteinExistence type="predicted"/>
<dbReference type="PANTHER" id="PTHR38011">
    <property type="entry name" value="DIHYDROFOLATE REDUCTASE FAMILY PROTEIN (AFU_ORTHOLOGUE AFUA_8G06820)"/>
    <property type="match status" value="1"/>
</dbReference>
<sequence>MTEIFLSIQVSVDGYIAGPDGDLSWTDVGDDDVDELMAEQLRGIDAMIFGHTSYRLLAPYWQDGPTERAVDREHTRLMNTVTKLVLSHGTPDLSWGPAERIGADLPAEMARLKDSGGRAVAVFAGAETARTLLPYVDEIRLVVYPVLLGSGLALFGERRQPLSLVGAREFPASGVVQLRYRRGS</sequence>
<protein>
    <submittedName>
        <fullName evidence="2">Deaminase-reductase domain-containing protein</fullName>
    </submittedName>
</protein>
<evidence type="ECO:0000259" key="1">
    <source>
        <dbReference type="Pfam" id="PF01872"/>
    </source>
</evidence>
<dbReference type="AlphaFoldDB" id="A0A378SF65"/>
<dbReference type="PANTHER" id="PTHR38011:SF11">
    <property type="entry name" value="2,5-DIAMINO-6-RIBOSYLAMINO-4(3H)-PYRIMIDINONE 5'-PHOSPHATE REDUCTASE"/>
    <property type="match status" value="1"/>
</dbReference>
<accession>A0A378SF65</accession>
<name>A0A378SF65_9MYCO</name>